<dbReference type="OrthoDB" id="1938551at2759"/>
<evidence type="ECO:0000259" key="3">
    <source>
        <dbReference type="PROSITE" id="PS50158"/>
    </source>
</evidence>
<keyword evidence="1" id="KW-0479">Metal-binding</keyword>
<reference evidence="5 6" key="3">
    <citation type="submission" date="2019-11" db="EMBL/GenBank/DDBJ databases">
        <title>A de novo genome assembly of a pear dwarfing rootstock.</title>
        <authorList>
            <person name="Wang F."/>
            <person name="Wang J."/>
            <person name="Li S."/>
            <person name="Zhang Y."/>
            <person name="Fang M."/>
            <person name="Ma L."/>
            <person name="Zhao Y."/>
            <person name="Jiang S."/>
        </authorList>
    </citation>
    <scope>NUCLEOTIDE SEQUENCE [LARGE SCALE GENOMIC DNA]</scope>
    <source>
        <strain evidence="5">S2</strain>
        <tissue evidence="5">Leaf</tissue>
    </source>
</reference>
<reference evidence="5 6" key="1">
    <citation type="submission" date="2019-09" db="EMBL/GenBank/DDBJ databases">
        <authorList>
            <person name="Ou C."/>
        </authorList>
    </citation>
    <scope>NUCLEOTIDE SEQUENCE [LARGE SCALE GENOMIC DNA]</scope>
    <source>
        <strain evidence="5">S2</strain>
        <tissue evidence="5">Leaf</tissue>
    </source>
</reference>
<dbReference type="Pfam" id="PF03372">
    <property type="entry name" value="Exo_endo_phos"/>
    <property type="match status" value="1"/>
</dbReference>
<dbReference type="PANTHER" id="PTHR31635:SF196">
    <property type="entry name" value="REVERSE TRANSCRIPTASE DOMAIN-CONTAINING PROTEIN-RELATED"/>
    <property type="match status" value="1"/>
</dbReference>
<evidence type="ECO:0000313" key="5">
    <source>
        <dbReference type="EMBL" id="KAB2625965.1"/>
    </source>
</evidence>
<dbReference type="PROSITE" id="PS50158">
    <property type="entry name" value="ZF_CCHC"/>
    <property type="match status" value="1"/>
</dbReference>
<dbReference type="Gene3D" id="3.60.10.10">
    <property type="entry name" value="Endonuclease/exonuclease/phosphatase"/>
    <property type="match status" value="1"/>
</dbReference>
<comment type="caution">
    <text evidence="5">The sequence shown here is derived from an EMBL/GenBank/DDBJ whole genome shotgun (WGS) entry which is preliminary data.</text>
</comment>
<keyword evidence="1" id="KW-0862">Zinc</keyword>
<feature type="region of interest" description="Disordered" evidence="2">
    <location>
        <begin position="304"/>
        <end position="326"/>
    </location>
</feature>
<dbReference type="GO" id="GO:0003824">
    <property type="term" value="F:catalytic activity"/>
    <property type="evidence" value="ECO:0007669"/>
    <property type="project" value="InterPro"/>
</dbReference>
<organism evidence="5 6">
    <name type="scientific">Pyrus ussuriensis x Pyrus communis</name>
    <dbReference type="NCBI Taxonomy" id="2448454"/>
    <lineage>
        <taxon>Eukaryota</taxon>
        <taxon>Viridiplantae</taxon>
        <taxon>Streptophyta</taxon>
        <taxon>Embryophyta</taxon>
        <taxon>Tracheophyta</taxon>
        <taxon>Spermatophyta</taxon>
        <taxon>Magnoliopsida</taxon>
        <taxon>eudicotyledons</taxon>
        <taxon>Gunneridae</taxon>
        <taxon>Pentapetalae</taxon>
        <taxon>rosids</taxon>
        <taxon>fabids</taxon>
        <taxon>Rosales</taxon>
        <taxon>Rosaceae</taxon>
        <taxon>Amygdaloideae</taxon>
        <taxon>Maleae</taxon>
        <taxon>Pyrus</taxon>
    </lineage>
</organism>
<feature type="domain" description="Reverse transcriptase" evidence="4">
    <location>
        <begin position="1036"/>
        <end position="1318"/>
    </location>
</feature>
<dbReference type="GO" id="GO:0003676">
    <property type="term" value="F:nucleic acid binding"/>
    <property type="evidence" value="ECO:0007669"/>
    <property type="project" value="InterPro"/>
</dbReference>
<evidence type="ECO:0000259" key="4">
    <source>
        <dbReference type="PROSITE" id="PS50878"/>
    </source>
</evidence>
<dbReference type="InterPro" id="IPR001878">
    <property type="entry name" value="Znf_CCHC"/>
</dbReference>
<feature type="region of interest" description="Disordered" evidence="2">
    <location>
        <begin position="475"/>
        <end position="514"/>
    </location>
</feature>
<dbReference type="Pfam" id="PF13966">
    <property type="entry name" value="zf-RVT"/>
    <property type="match status" value="1"/>
</dbReference>
<evidence type="ECO:0008006" key="7">
    <source>
        <dbReference type="Google" id="ProtNLM"/>
    </source>
</evidence>
<proteinExistence type="predicted"/>
<evidence type="ECO:0000256" key="1">
    <source>
        <dbReference type="PROSITE-ProRule" id="PRU00047"/>
    </source>
</evidence>
<dbReference type="InterPro" id="IPR025836">
    <property type="entry name" value="Zn_knuckle_CX2CX4HX4C"/>
</dbReference>
<protein>
    <recommendedName>
        <fullName evidence="7">Reverse transcriptase domain-containing protein</fullName>
    </recommendedName>
</protein>
<dbReference type="InterPro" id="IPR043502">
    <property type="entry name" value="DNA/RNA_pol_sf"/>
</dbReference>
<dbReference type="SUPFAM" id="SSF56219">
    <property type="entry name" value="DNase I-like"/>
    <property type="match status" value="1"/>
</dbReference>
<keyword evidence="1" id="KW-0863">Zinc-finger</keyword>
<reference evidence="6" key="2">
    <citation type="submission" date="2019-10" db="EMBL/GenBank/DDBJ databases">
        <title>A de novo genome assembly of a pear dwarfing rootstock.</title>
        <authorList>
            <person name="Wang F."/>
            <person name="Wang J."/>
            <person name="Li S."/>
            <person name="Zhang Y."/>
            <person name="Fang M."/>
            <person name="Ma L."/>
            <person name="Zhao Y."/>
            <person name="Jiang S."/>
        </authorList>
    </citation>
    <scope>NUCLEOTIDE SEQUENCE [LARGE SCALE GENOMIC DNA]</scope>
</reference>
<dbReference type="CDD" id="cd01650">
    <property type="entry name" value="RT_nLTR_like"/>
    <property type="match status" value="1"/>
</dbReference>
<evidence type="ECO:0000313" key="6">
    <source>
        <dbReference type="Proteomes" id="UP000327157"/>
    </source>
</evidence>
<dbReference type="SUPFAM" id="SSF56672">
    <property type="entry name" value="DNA/RNA polymerases"/>
    <property type="match status" value="1"/>
</dbReference>
<feature type="domain" description="CCHC-type" evidence="3">
    <location>
        <begin position="286"/>
        <end position="299"/>
    </location>
</feature>
<dbReference type="Pfam" id="PF00078">
    <property type="entry name" value="RVT_1"/>
    <property type="match status" value="1"/>
</dbReference>
<dbReference type="Proteomes" id="UP000327157">
    <property type="component" value="Chromosome 16"/>
</dbReference>
<feature type="region of interest" description="Disordered" evidence="2">
    <location>
        <begin position="528"/>
        <end position="554"/>
    </location>
</feature>
<dbReference type="PANTHER" id="PTHR31635">
    <property type="entry name" value="REVERSE TRANSCRIPTASE DOMAIN-CONTAINING PROTEIN-RELATED"/>
    <property type="match status" value="1"/>
</dbReference>
<dbReference type="EMBL" id="SMOL01000160">
    <property type="protein sequence ID" value="KAB2625965.1"/>
    <property type="molecule type" value="Genomic_DNA"/>
</dbReference>
<name>A0A5N5HDM0_9ROSA</name>
<dbReference type="GO" id="GO:0008270">
    <property type="term" value="F:zinc ion binding"/>
    <property type="evidence" value="ECO:0007669"/>
    <property type="project" value="UniProtKB-KW"/>
</dbReference>
<dbReference type="PROSITE" id="PS50878">
    <property type="entry name" value="RT_POL"/>
    <property type="match status" value="1"/>
</dbReference>
<dbReference type="InterPro" id="IPR026960">
    <property type="entry name" value="RVT-Znf"/>
</dbReference>
<sequence length="1769" mass="202994">MRTFNPSLVEGVGGIYYRKSPNTVNEIKGRLPIANFDLWSRSKTLLGRYKGLNITILSVVFLITVQLEKRQTGNTSEARDHLWRSKVSTEYTTANCIYADLQEKGDRDSFWLMANQEVEELVVHLEKSMEITTMERGIKLVGTALTNKVLNKWGAHDNTFIITVKDESSAERILSQVPWAVMKQNFSIKRWPSELAIEEIPMELVHFWVQIRGVPLCLCTETNVRRLAKEIRELVEIEDPAKARGFLRVRVIINTKNPLAKGCWIPRESNTDSWIEFRYERLQDFCYKCGRIGHANNECSFETGQSSTAGYGEWTKTGPIRDESVKPKPLVAIRGGDQNIRQRHLVTTESTGRLEVGGPVRGTTIQAEAHSPRRGQGTWHRMKNRMEGQDGISQKWVVDGNMAHVAHQVFMGMRCLGPQPTTIFNYPSPLFPSQAARFQEIQEMGENILSQSRGKGGNIFNINEGSSNEGKILESDTTASASRHELRLSGTVPRIEFSGQHGRPEGGWSSGAKRGSLLETRNFSLKRNKLGEGSAEGKKWELPQARKKTTGESQLEEKWDFIDENSEKKIIESTTQQELNGTKGSDTVVRALHGLIRKHRPAMIFLAETKMRDNRVDGVRRRMGYRMGFHVSPIGRAGGLSMWWDDSLEVTINYTSKHIIDAKINYVDSDRWARITWVYGTAYRNEKEDFWGWMKDWFKPTNILWLCGGDFNEILWDYEKSGGTSLNYNRPRYLEEFLNGTELMDMDFNGPCFTWRGMRNGHLVEERLDRGLANRKWQDCWPNTMVIHETVIGSDHCPLIIQHQPRVKKSKKIFRFEAYWAKEERCKEIVDRYGRKKMDDCREQLNKWSQQEFKSRGRVLDGLLNRLGALQQNWSKNWEEIKMVSARIDRLWEMEEQFWQQRSRVKWLKEGDANTAFFHRTTIQRRRRNKVVKVKDGNGVWIDNQSEVQKYIEDHFINLFSTSGPREWGTTLECIQRKVSAVMNNGLVRPVTLEEIQTAAFQMGGMKAPGPDGFQGIFYHSFWNSLMDDVNGIVQDFMQGDLVPQRLNSTHIVLIPKIKNLESVGQFRPISLCNYSYKIVSKILANRLKPILSEIISSMQSAFVMGRQIQDNIGIAHEMFHFLKLRKARSKFEMRVKLDMHKAYYRVEWDFLEAVMEKLGFCLQWRNLVMGCVKTVEFAIILNGQPGRPFIPSRGICQGDPLSPYLFILVGEVLARLIQQAVDKRQLTGVQLNFGGPIISHLFFADDTLIFMRANKQNCDSLMKILDAYCNASSQKVSYQKSCVFFGANVPRSLSGELSQIVGMPLAEDPGKYLGLSGVGRILEKVQGWKQCTLSQAGKEIMIKAVIQAIPAYPMHLFKFPTTLCSEFDALIADFWWGKKGGRKVSTGFLVLLKARYFPQCSFLDAKLGGRASWGWSSAHWQIMDGRSIRLWQDRWLPTIPAGKPTVIGDVRVSRNMRVNTMINELSGTWDIEAIKPLISTEDYEAILDTYIGDRHREDRIIWPATRNGVYSVRSGYHWKHACSSSMIGRASSSSSVIPTKVWRCVWHLMTTPKVRNFMWRALNGDLATMENLFKRRCSPSPSCPICLDQDESVEHMLLLCPWVEPIWFGGPLNYRVNRADISNLPAWVSSFIESNLGSKEEIDRILANVAFTCWHIWKTRCNFVYDHKRILPNHVIMAIVTSVNGFMVANGASEGRPQRVLAHSSHPARWAPPCHPFMKLNVDASWEANSKLWLWPRLLRFCLGVSWPKRWGWSASLWNLIQRRISLV</sequence>
<gene>
    <name evidence="5" type="ORF">D8674_017625</name>
</gene>
<dbReference type="Pfam" id="PF14392">
    <property type="entry name" value="zf-CCHC_4"/>
    <property type="match status" value="1"/>
</dbReference>
<accession>A0A5N5HDM0</accession>
<keyword evidence="6" id="KW-1185">Reference proteome</keyword>
<evidence type="ECO:0000256" key="2">
    <source>
        <dbReference type="SAM" id="MobiDB-lite"/>
    </source>
</evidence>
<dbReference type="InterPro" id="IPR000477">
    <property type="entry name" value="RT_dom"/>
</dbReference>
<dbReference type="InterPro" id="IPR036691">
    <property type="entry name" value="Endo/exonu/phosph_ase_sf"/>
</dbReference>
<dbReference type="InterPro" id="IPR005135">
    <property type="entry name" value="Endo/exonuclease/phosphatase"/>
</dbReference>